<evidence type="ECO:0000313" key="2">
    <source>
        <dbReference type="Proteomes" id="UP000094444"/>
    </source>
</evidence>
<dbReference type="InParanoid" id="A0A2P5HGB5"/>
<proteinExistence type="predicted"/>
<accession>A0A2P5HGB5</accession>
<gene>
    <name evidence="1" type="ORF">DHEL01_v212321</name>
</gene>
<comment type="caution">
    <text evidence="1">The sequence shown here is derived from an EMBL/GenBank/DDBJ whole genome shotgun (WGS) entry which is preliminary data.</text>
</comment>
<name>A0A2P5HGB5_DIAHE</name>
<dbReference type="OrthoDB" id="10632007at2759"/>
<dbReference type="EMBL" id="MAVT02002450">
    <property type="protein sequence ID" value="POS69284.1"/>
    <property type="molecule type" value="Genomic_DNA"/>
</dbReference>
<protein>
    <submittedName>
        <fullName evidence="1">Uncharacterized protein</fullName>
    </submittedName>
</protein>
<reference evidence="1" key="1">
    <citation type="submission" date="2017-09" db="EMBL/GenBank/DDBJ databases">
        <title>Polyketide synthases of a Diaporthe helianthi virulent isolate.</title>
        <authorList>
            <person name="Baroncelli R."/>
        </authorList>
    </citation>
    <scope>NUCLEOTIDE SEQUENCE [LARGE SCALE GENOMIC DNA]</scope>
    <source>
        <strain evidence="1">7/96</strain>
    </source>
</reference>
<sequence length="202" mass="23224">MQPLGAETLLLSCNSFVQQLAVPGCLPPKDMQGPTLFTTGEADELLREKVWSLRLCTMSRVLQSQLYSLSAMKRRRLDSPKLESSTSESTVPPSLKAMRALFDHSFASFKQELKLELRQELRQDFEDILAAHKQDVAEMLQQTEARIVSMVRSEFGGHWMEMEQPMTYRVPEEMAETREEIMENITEQQLTATLNFTHHPLY</sequence>
<keyword evidence="2" id="KW-1185">Reference proteome</keyword>
<organism evidence="1 2">
    <name type="scientific">Diaporthe helianthi</name>
    <dbReference type="NCBI Taxonomy" id="158607"/>
    <lineage>
        <taxon>Eukaryota</taxon>
        <taxon>Fungi</taxon>
        <taxon>Dikarya</taxon>
        <taxon>Ascomycota</taxon>
        <taxon>Pezizomycotina</taxon>
        <taxon>Sordariomycetes</taxon>
        <taxon>Sordariomycetidae</taxon>
        <taxon>Diaporthales</taxon>
        <taxon>Diaporthaceae</taxon>
        <taxon>Diaporthe</taxon>
    </lineage>
</organism>
<dbReference type="Proteomes" id="UP000094444">
    <property type="component" value="Unassembled WGS sequence"/>
</dbReference>
<dbReference type="AlphaFoldDB" id="A0A2P5HGB5"/>
<evidence type="ECO:0000313" key="1">
    <source>
        <dbReference type="EMBL" id="POS69284.1"/>
    </source>
</evidence>